<sequence length="122" mass="13838">MRGADLDDIRAVSACMFGNRYRLEVLEAFASAPDGQVNLGRLAVRQGVQSAVYYPVVRDLLALRMVTRVTEVGRDRRRWYRRAGGDALWEPLGRLVDGLRGHYDRITGTDMNDVGEQKRVRT</sequence>
<name>A0ABP6ZF75_9ACTN</name>
<evidence type="ECO:0000313" key="1">
    <source>
        <dbReference type="EMBL" id="GAA3604251.1"/>
    </source>
</evidence>
<protein>
    <recommendedName>
        <fullName evidence="3">ArsR family transcriptional regulator</fullName>
    </recommendedName>
</protein>
<evidence type="ECO:0000313" key="2">
    <source>
        <dbReference type="Proteomes" id="UP001500630"/>
    </source>
</evidence>
<accession>A0ABP6ZF75</accession>
<evidence type="ECO:0008006" key="3">
    <source>
        <dbReference type="Google" id="ProtNLM"/>
    </source>
</evidence>
<organism evidence="1 2">
    <name type="scientific">Nonomuraea rosea</name>
    <dbReference type="NCBI Taxonomy" id="638574"/>
    <lineage>
        <taxon>Bacteria</taxon>
        <taxon>Bacillati</taxon>
        <taxon>Actinomycetota</taxon>
        <taxon>Actinomycetes</taxon>
        <taxon>Streptosporangiales</taxon>
        <taxon>Streptosporangiaceae</taxon>
        <taxon>Nonomuraea</taxon>
    </lineage>
</organism>
<gene>
    <name evidence="1" type="ORF">GCM10022419_106140</name>
</gene>
<comment type="caution">
    <text evidence="1">The sequence shown here is derived from an EMBL/GenBank/DDBJ whole genome shotgun (WGS) entry which is preliminary data.</text>
</comment>
<reference evidence="2" key="1">
    <citation type="journal article" date="2019" name="Int. J. Syst. Evol. Microbiol.">
        <title>The Global Catalogue of Microorganisms (GCM) 10K type strain sequencing project: providing services to taxonomists for standard genome sequencing and annotation.</title>
        <authorList>
            <consortium name="The Broad Institute Genomics Platform"/>
            <consortium name="The Broad Institute Genome Sequencing Center for Infectious Disease"/>
            <person name="Wu L."/>
            <person name="Ma J."/>
        </authorList>
    </citation>
    <scope>NUCLEOTIDE SEQUENCE [LARGE SCALE GENOMIC DNA]</scope>
    <source>
        <strain evidence="2">JCM 17326</strain>
    </source>
</reference>
<keyword evidence="2" id="KW-1185">Reference proteome</keyword>
<dbReference type="Proteomes" id="UP001500630">
    <property type="component" value="Unassembled WGS sequence"/>
</dbReference>
<proteinExistence type="predicted"/>
<dbReference type="EMBL" id="BAABDQ010000039">
    <property type="protein sequence ID" value="GAA3604251.1"/>
    <property type="molecule type" value="Genomic_DNA"/>
</dbReference>